<reference evidence="2 3" key="1">
    <citation type="submission" date="2013-04" db="EMBL/GenBank/DDBJ databases">
        <title>The Genome Sequence of Sutterella wadsworthensis HGA0223.</title>
        <authorList>
            <consortium name="The Broad Institute Genomics Platform"/>
            <person name="Earl A."/>
            <person name="Ward D."/>
            <person name="Feldgarden M."/>
            <person name="Gevers D."/>
            <person name="Schmidt T.M."/>
            <person name="Dover J."/>
            <person name="Dai D."/>
            <person name="Walker B."/>
            <person name="Young S."/>
            <person name="Zeng Q."/>
            <person name="Gargeya S."/>
            <person name="Fitzgerald M."/>
            <person name="Haas B."/>
            <person name="Abouelleil A."/>
            <person name="Allen A.W."/>
            <person name="Alvarado L."/>
            <person name="Arachchi H.M."/>
            <person name="Berlin A.M."/>
            <person name="Chapman S.B."/>
            <person name="Gainer-Dewar J."/>
            <person name="Goldberg J."/>
            <person name="Griggs A."/>
            <person name="Gujja S."/>
            <person name="Hansen M."/>
            <person name="Howarth C."/>
            <person name="Imamovic A."/>
            <person name="Ireland A."/>
            <person name="Larimer J."/>
            <person name="McCowan C."/>
            <person name="Murphy C."/>
            <person name="Pearson M."/>
            <person name="Poon T.W."/>
            <person name="Priest M."/>
            <person name="Roberts A."/>
            <person name="Saif S."/>
            <person name="Shea T."/>
            <person name="Sisk P."/>
            <person name="Sykes S."/>
            <person name="Wortman J."/>
            <person name="Nusbaum C."/>
            <person name="Birren B."/>
        </authorList>
    </citation>
    <scope>NUCLEOTIDE SEQUENCE [LARGE SCALE GENOMIC DNA]</scope>
    <source>
        <strain evidence="2 3">HGA0223</strain>
    </source>
</reference>
<feature type="non-terminal residue" evidence="2">
    <location>
        <position position="21"/>
    </location>
</feature>
<sequence>MGLSRSTFYASQKTTPAQIKT</sequence>
<keyword evidence="3" id="KW-1185">Reference proteome</keyword>
<feature type="region of interest" description="Disordered" evidence="1">
    <location>
        <begin position="1"/>
        <end position="21"/>
    </location>
</feature>
<evidence type="ECO:0000313" key="3">
    <source>
        <dbReference type="Proteomes" id="UP000014400"/>
    </source>
</evidence>
<dbReference type="EMBL" id="ATCF01000022">
    <property type="protein sequence ID" value="EPD98658.1"/>
    <property type="molecule type" value="Genomic_DNA"/>
</dbReference>
<dbReference type="AlphaFoldDB" id="S3BBH3"/>
<evidence type="ECO:0000256" key="1">
    <source>
        <dbReference type="SAM" id="MobiDB-lite"/>
    </source>
</evidence>
<dbReference type="Proteomes" id="UP000014400">
    <property type="component" value="Unassembled WGS sequence"/>
</dbReference>
<comment type="caution">
    <text evidence="2">The sequence shown here is derived from an EMBL/GenBank/DDBJ whole genome shotgun (WGS) entry which is preliminary data.</text>
</comment>
<proteinExistence type="predicted"/>
<dbReference type="HOGENOM" id="CLU_221694_0_0_4"/>
<name>S3BBH3_9BURK</name>
<organism evidence="2 3">
    <name type="scientific">Sutterella wadsworthensis HGA0223</name>
    <dbReference type="NCBI Taxonomy" id="1203554"/>
    <lineage>
        <taxon>Bacteria</taxon>
        <taxon>Pseudomonadati</taxon>
        <taxon>Pseudomonadota</taxon>
        <taxon>Betaproteobacteria</taxon>
        <taxon>Burkholderiales</taxon>
        <taxon>Sutterellaceae</taxon>
        <taxon>Sutterella</taxon>
    </lineage>
</organism>
<accession>S3BBH3</accession>
<gene>
    <name evidence="2" type="ORF">HMPREF1476_01697</name>
</gene>
<protein>
    <submittedName>
        <fullName evidence="2">Uncharacterized protein</fullName>
    </submittedName>
</protein>
<evidence type="ECO:0000313" key="2">
    <source>
        <dbReference type="EMBL" id="EPD98658.1"/>
    </source>
</evidence>